<evidence type="ECO:0000256" key="4">
    <source>
        <dbReference type="ARBA" id="ARBA00023163"/>
    </source>
</evidence>
<evidence type="ECO:0000313" key="8">
    <source>
        <dbReference type="EMBL" id="ODM17775.1"/>
    </source>
</evidence>
<feature type="compositionally biased region" description="Basic and acidic residues" evidence="6">
    <location>
        <begin position="92"/>
        <end position="108"/>
    </location>
</feature>
<dbReference type="InterPro" id="IPR001138">
    <property type="entry name" value="Zn2Cys6_DnaBD"/>
</dbReference>
<dbReference type="PANTHER" id="PTHR47431">
    <property type="entry name" value="ZN(II)2CYS6 TRANSCRIPTION FACTOR (EUROFUNG)-RELATED"/>
    <property type="match status" value="1"/>
</dbReference>
<dbReference type="CDD" id="cd12148">
    <property type="entry name" value="fungal_TF_MHR"/>
    <property type="match status" value="1"/>
</dbReference>
<feature type="domain" description="Zn(2)-C6 fungal-type" evidence="7">
    <location>
        <begin position="24"/>
        <end position="53"/>
    </location>
</feature>
<comment type="caution">
    <text evidence="8">The sequence shown here is derived from an EMBL/GenBank/DDBJ whole genome shotgun (WGS) entry which is preliminary data.</text>
</comment>
<dbReference type="Pfam" id="PF00172">
    <property type="entry name" value="Zn_clus"/>
    <property type="match status" value="1"/>
</dbReference>
<keyword evidence="3" id="KW-0238">DNA-binding</keyword>
<dbReference type="Gene3D" id="4.10.240.10">
    <property type="entry name" value="Zn(2)-C6 fungal-type DNA-binding domain"/>
    <property type="match status" value="1"/>
</dbReference>
<sequence>MEALATLDSRPARRKFSKPPVKVACLSCRTLRIRCDGQNPCTNCIAKNANCFYIPSRRGGPRNCQNRKRRKAPASIPVSVATVPSPEPAVQENDRSDTHTTYTEERRSQQSSSFEGGVEQTTSGSLSGSGFSSGIGSDDADWFHQLMGLSKPGAGLRNVEMPIAEIESIFDSIFAGEQGDTDVPDANVHFPMADLVQIYGSYGDILDAYYIFIHPYYPALPPPERLPVYNRPLREKSTFHPSSPLGLAIAALLVLIPHPDEKDPSRPEYVKLRRDTAHSFAQAALEAVEVDSELVASSSDPSSALSEGVPQLDRDPFHPFVPVCLESVLALLLLSVYEYAQRGNINKMRNRAGQALTTVMSISLHETVEEDEFAEAKRRAWWMTYMAVCQGSIVSSVPPVFNVYDPRFVTPYPESWKFLIEAQQTILEATTFVHDLDQAAKTPYNASWIPQRMQELDSQITSLLLLCKSSQSSSMPQTPVVGLDSPDVAALKAMGYIAEIKLQSARIKIHRFNAFKDIPVFRRRHCDLEPLRAPAPAQSSITPSCCRMTIPPISSIPSPENSISNSSSTSSSMPSIQFPFSSHASSKICLHAALSIVTLLDNLPYPNPTNEIPWTIPPYLSWNSRVEIPRTMPTFACCAMQSGYALLMLCFKARAFNRYNRSGGGSRAVDSSTANASASIGGNGSPSLNGFMNELQQNLRLVVRCLENYSIAFEAMQGMRDEILGAVERGLGEV</sequence>
<keyword evidence="5" id="KW-0539">Nucleus</keyword>
<dbReference type="SMART" id="SM00066">
    <property type="entry name" value="GAL4"/>
    <property type="match status" value="1"/>
</dbReference>
<keyword evidence="1" id="KW-0479">Metal-binding</keyword>
<keyword evidence="9" id="KW-1185">Reference proteome</keyword>
<accession>A0A1E3B9Z3</accession>
<keyword evidence="2" id="KW-0805">Transcription regulation</keyword>
<dbReference type="GO" id="GO:0000981">
    <property type="term" value="F:DNA-binding transcription factor activity, RNA polymerase II-specific"/>
    <property type="evidence" value="ECO:0007669"/>
    <property type="project" value="InterPro"/>
</dbReference>
<gene>
    <name evidence="8" type="ORF">SI65_06563</name>
</gene>
<dbReference type="SUPFAM" id="SSF57701">
    <property type="entry name" value="Zn2/Cys6 DNA-binding domain"/>
    <property type="match status" value="1"/>
</dbReference>
<dbReference type="Proteomes" id="UP000094569">
    <property type="component" value="Unassembled WGS sequence"/>
</dbReference>
<organism evidence="8 9">
    <name type="scientific">Aspergillus cristatus</name>
    <name type="common">Chinese Fuzhuan brick tea-fermentation fungus</name>
    <name type="synonym">Eurotium cristatum</name>
    <dbReference type="NCBI Taxonomy" id="573508"/>
    <lineage>
        <taxon>Eukaryota</taxon>
        <taxon>Fungi</taxon>
        <taxon>Dikarya</taxon>
        <taxon>Ascomycota</taxon>
        <taxon>Pezizomycotina</taxon>
        <taxon>Eurotiomycetes</taxon>
        <taxon>Eurotiomycetidae</taxon>
        <taxon>Eurotiales</taxon>
        <taxon>Aspergillaceae</taxon>
        <taxon>Aspergillus</taxon>
        <taxon>Aspergillus subgen. Aspergillus</taxon>
    </lineage>
</organism>
<evidence type="ECO:0000256" key="6">
    <source>
        <dbReference type="SAM" id="MobiDB-lite"/>
    </source>
</evidence>
<dbReference type="InterPro" id="IPR036864">
    <property type="entry name" value="Zn2-C6_fun-type_DNA-bd_sf"/>
</dbReference>
<name>A0A1E3B9Z3_ASPCR</name>
<evidence type="ECO:0000256" key="2">
    <source>
        <dbReference type="ARBA" id="ARBA00023015"/>
    </source>
</evidence>
<proteinExistence type="predicted"/>
<evidence type="ECO:0000256" key="3">
    <source>
        <dbReference type="ARBA" id="ARBA00023125"/>
    </source>
</evidence>
<dbReference type="PROSITE" id="PS00463">
    <property type="entry name" value="ZN2_CY6_FUNGAL_1"/>
    <property type="match status" value="1"/>
</dbReference>
<evidence type="ECO:0000313" key="9">
    <source>
        <dbReference type="Proteomes" id="UP000094569"/>
    </source>
</evidence>
<dbReference type="CDD" id="cd00067">
    <property type="entry name" value="GAL4"/>
    <property type="match status" value="1"/>
</dbReference>
<dbReference type="PROSITE" id="PS50048">
    <property type="entry name" value="ZN2_CY6_FUNGAL_2"/>
    <property type="match status" value="1"/>
</dbReference>
<dbReference type="Pfam" id="PF04082">
    <property type="entry name" value="Fungal_trans"/>
    <property type="match status" value="1"/>
</dbReference>
<dbReference type="VEuPathDB" id="FungiDB:SI65_06563"/>
<dbReference type="GO" id="GO:0006351">
    <property type="term" value="P:DNA-templated transcription"/>
    <property type="evidence" value="ECO:0007669"/>
    <property type="project" value="InterPro"/>
</dbReference>
<dbReference type="GO" id="GO:0003677">
    <property type="term" value="F:DNA binding"/>
    <property type="evidence" value="ECO:0007669"/>
    <property type="project" value="UniProtKB-KW"/>
</dbReference>
<dbReference type="EMBL" id="JXNT01000007">
    <property type="protein sequence ID" value="ODM17775.1"/>
    <property type="molecule type" value="Genomic_DNA"/>
</dbReference>
<reference evidence="8 9" key="1">
    <citation type="journal article" date="2016" name="BMC Genomics">
        <title>Comparative genomic and transcriptomic analyses of the Fuzhuan brick tea-fermentation fungus Aspergillus cristatus.</title>
        <authorList>
            <person name="Ge Y."/>
            <person name="Wang Y."/>
            <person name="Liu Y."/>
            <person name="Tan Y."/>
            <person name="Ren X."/>
            <person name="Zhang X."/>
            <person name="Hyde K.D."/>
            <person name="Liu Y."/>
            <person name="Liu Z."/>
        </authorList>
    </citation>
    <scope>NUCLEOTIDE SEQUENCE [LARGE SCALE GENOMIC DNA]</scope>
    <source>
        <strain evidence="8 9">GZAAS20.1005</strain>
    </source>
</reference>
<evidence type="ECO:0000256" key="5">
    <source>
        <dbReference type="ARBA" id="ARBA00023242"/>
    </source>
</evidence>
<dbReference type="OrthoDB" id="10250282at2759"/>
<protein>
    <recommendedName>
        <fullName evidence="7">Zn(2)-C6 fungal-type domain-containing protein</fullName>
    </recommendedName>
</protein>
<evidence type="ECO:0000256" key="1">
    <source>
        <dbReference type="ARBA" id="ARBA00022723"/>
    </source>
</evidence>
<dbReference type="AlphaFoldDB" id="A0A1E3B9Z3"/>
<keyword evidence="4" id="KW-0804">Transcription</keyword>
<feature type="region of interest" description="Disordered" evidence="6">
    <location>
        <begin position="62"/>
        <end position="131"/>
    </location>
</feature>
<dbReference type="PANTHER" id="PTHR47431:SF5">
    <property type="entry name" value="ZN(II)2CYS6 TRANSCRIPTION FACTOR (EUROFUNG)"/>
    <property type="match status" value="1"/>
</dbReference>
<evidence type="ECO:0000259" key="7">
    <source>
        <dbReference type="PROSITE" id="PS50048"/>
    </source>
</evidence>
<dbReference type="STRING" id="573508.A0A1E3B9Z3"/>
<dbReference type="InterPro" id="IPR007219">
    <property type="entry name" value="XnlR_reg_dom"/>
</dbReference>
<dbReference type="GO" id="GO:0008270">
    <property type="term" value="F:zinc ion binding"/>
    <property type="evidence" value="ECO:0007669"/>
    <property type="project" value="InterPro"/>
</dbReference>